<dbReference type="Proteomes" id="UP000012174">
    <property type="component" value="Unassembled WGS sequence"/>
</dbReference>
<evidence type="ECO:0000313" key="2">
    <source>
        <dbReference type="Proteomes" id="UP000012174"/>
    </source>
</evidence>
<dbReference type="KEGG" id="ela:UCREL1_7852"/>
<evidence type="ECO:0000313" key="1">
    <source>
        <dbReference type="EMBL" id="EMR65174.1"/>
    </source>
</evidence>
<dbReference type="HOGENOM" id="CLU_1806637_0_0_1"/>
<sequence>MNHHNQTMATDNNNITSASKNERTVVSWMIHDPKVSISKNDISNNPELSKALSRELLRTATIDRQGLIHVPIAKTPGENPEIENVPFVNVQAQIGVGGNRKTYAHVNIIAGEKVGYQRIRDALNQSMETAESRWIVKMADGSFDIQASRPA</sequence>
<organism evidence="1 2">
    <name type="scientific">Eutypa lata (strain UCR-EL1)</name>
    <name type="common">Grapevine dieback disease fungus</name>
    <name type="synonym">Eutypa armeniacae</name>
    <dbReference type="NCBI Taxonomy" id="1287681"/>
    <lineage>
        <taxon>Eukaryota</taxon>
        <taxon>Fungi</taxon>
        <taxon>Dikarya</taxon>
        <taxon>Ascomycota</taxon>
        <taxon>Pezizomycotina</taxon>
        <taxon>Sordariomycetes</taxon>
        <taxon>Xylariomycetidae</taxon>
        <taxon>Xylariales</taxon>
        <taxon>Diatrypaceae</taxon>
        <taxon>Eutypa</taxon>
    </lineage>
</organism>
<accession>M7SFZ4</accession>
<protein>
    <submittedName>
        <fullName evidence="1">Uncharacterized protein</fullName>
    </submittedName>
</protein>
<dbReference type="EMBL" id="KB706924">
    <property type="protein sequence ID" value="EMR65174.1"/>
    <property type="molecule type" value="Genomic_DNA"/>
</dbReference>
<proteinExistence type="predicted"/>
<keyword evidence="2" id="KW-1185">Reference proteome</keyword>
<name>M7SFZ4_EUTLA</name>
<dbReference type="OrthoDB" id="5406879at2759"/>
<gene>
    <name evidence="1" type="ORF">UCREL1_7852</name>
</gene>
<dbReference type="AlphaFoldDB" id="M7SFZ4"/>
<reference evidence="2" key="1">
    <citation type="journal article" date="2013" name="Genome Announc.">
        <title>Draft genome sequence of the grapevine dieback fungus Eutypa lata UCR-EL1.</title>
        <authorList>
            <person name="Blanco-Ulate B."/>
            <person name="Rolshausen P.E."/>
            <person name="Cantu D."/>
        </authorList>
    </citation>
    <scope>NUCLEOTIDE SEQUENCE [LARGE SCALE GENOMIC DNA]</scope>
    <source>
        <strain evidence="2">UCR-EL1</strain>
    </source>
</reference>